<keyword evidence="2" id="KW-1185">Reference proteome</keyword>
<evidence type="ECO:0008006" key="3">
    <source>
        <dbReference type="Google" id="ProtNLM"/>
    </source>
</evidence>
<comment type="caution">
    <text evidence="1">The sequence shown here is derived from an EMBL/GenBank/DDBJ whole genome shotgun (WGS) entry which is preliminary data.</text>
</comment>
<sequence>MREAEVVAAFATWLEHDGWTVGPGPDRYLDLYATRAGDRLHVEAKGTTQEKGIDADVLWGQILRRMGEFGTPGARYAVVVPDTIKWHTLRVPAKLRALLGIEVYVVTKDGSVTRADA</sequence>
<protein>
    <recommendedName>
        <fullName evidence="3">Protein NO VEIN C-terminal domain-containing protein</fullName>
    </recommendedName>
</protein>
<dbReference type="RefSeq" id="WP_377868521.1">
    <property type="nucleotide sequence ID" value="NZ_JBHMAY010000007.1"/>
</dbReference>
<accession>A0ABV7QBS3</accession>
<name>A0ABV7QBS3_9PSEU</name>
<dbReference type="Proteomes" id="UP001595764">
    <property type="component" value="Unassembled WGS sequence"/>
</dbReference>
<proteinExistence type="predicted"/>
<evidence type="ECO:0000313" key="1">
    <source>
        <dbReference type="EMBL" id="MFC3510762.1"/>
    </source>
</evidence>
<gene>
    <name evidence="1" type="ORF">ACFORO_11350</name>
</gene>
<organism evidence="1 2">
    <name type="scientific">Amycolatopsis halotolerans</name>
    <dbReference type="NCBI Taxonomy" id="330083"/>
    <lineage>
        <taxon>Bacteria</taxon>
        <taxon>Bacillati</taxon>
        <taxon>Actinomycetota</taxon>
        <taxon>Actinomycetes</taxon>
        <taxon>Pseudonocardiales</taxon>
        <taxon>Pseudonocardiaceae</taxon>
        <taxon>Amycolatopsis</taxon>
    </lineage>
</organism>
<dbReference type="EMBL" id="JBHRWI010000015">
    <property type="protein sequence ID" value="MFC3510762.1"/>
    <property type="molecule type" value="Genomic_DNA"/>
</dbReference>
<evidence type="ECO:0000313" key="2">
    <source>
        <dbReference type="Proteomes" id="UP001595764"/>
    </source>
</evidence>
<reference evidence="2" key="1">
    <citation type="journal article" date="2019" name="Int. J. Syst. Evol. Microbiol.">
        <title>The Global Catalogue of Microorganisms (GCM) 10K type strain sequencing project: providing services to taxonomists for standard genome sequencing and annotation.</title>
        <authorList>
            <consortium name="The Broad Institute Genomics Platform"/>
            <consortium name="The Broad Institute Genome Sequencing Center for Infectious Disease"/>
            <person name="Wu L."/>
            <person name="Ma J."/>
        </authorList>
    </citation>
    <scope>NUCLEOTIDE SEQUENCE [LARGE SCALE GENOMIC DNA]</scope>
    <source>
        <strain evidence="2">CGMCC 4.7682</strain>
    </source>
</reference>